<keyword evidence="1" id="KW-0732">Signal</keyword>
<evidence type="ECO:0000259" key="2">
    <source>
        <dbReference type="SMART" id="SM00635"/>
    </source>
</evidence>
<dbReference type="SUPFAM" id="SSF49373">
    <property type="entry name" value="Invasin/intimin cell-adhesion fragments"/>
    <property type="match status" value="3"/>
</dbReference>
<name>A0ABV6DUV5_9BACL</name>
<dbReference type="GO" id="GO:0016787">
    <property type="term" value="F:hydrolase activity"/>
    <property type="evidence" value="ECO:0007669"/>
    <property type="project" value="UniProtKB-KW"/>
</dbReference>
<dbReference type="SUPFAM" id="SSF49785">
    <property type="entry name" value="Galactose-binding domain-like"/>
    <property type="match status" value="1"/>
</dbReference>
<dbReference type="Pfam" id="PF12891">
    <property type="entry name" value="Glyco_hydro_44"/>
    <property type="match status" value="1"/>
</dbReference>
<feature type="domain" description="BIG2" evidence="2">
    <location>
        <begin position="289"/>
        <end position="370"/>
    </location>
</feature>
<dbReference type="RefSeq" id="WP_377474621.1">
    <property type="nucleotide sequence ID" value="NZ_JBHLWN010000121.1"/>
</dbReference>
<reference evidence="3 4" key="1">
    <citation type="submission" date="2024-09" db="EMBL/GenBank/DDBJ databases">
        <authorList>
            <person name="Sun Q."/>
            <person name="Mori K."/>
        </authorList>
    </citation>
    <scope>NUCLEOTIDE SEQUENCE [LARGE SCALE GENOMIC DNA]</scope>
    <source>
        <strain evidence="3 4">CCM 7759</strain>
    </source>
</reference>
<comment type="caution">
    <text evidence="3">The sequence shown here is derived from an EMBL/GenBank/DDBJ whole genome shotgun (WGS) entry which is preliminary data.</text>
</comment>
<dbReference type="SMART" id="SM00635">
    <property type="entry name" value="BID_2"/>
    <property type="match status" value="3"/>
</dbReference>
<dbReference type="InterPro" id="IPR017853">
    <property type="entry name" value="GH"/>
</dbReference>
<keyword evidence="3" id="KW-0378">Hydrolase</keyword>
<dbReference type="EMBL" id="JBHLWN010000121">
    <property type="protein sequence ID" value="MFC0216436.1"/>
    <property type="molecule type" value="Genomic_DNA"/>
</dbReference>
<organism evidence="3 4">
    <name type="scientific">Paenibacillus chartarius</name>
    <dbReference type="NCBI Taxonomy" id="747481"/>
    <lineage>
        <taxon>Bacteria</taxon>
        <taxon>Bacillati</taxon>
        <taxon>Bacillota</taxon>
        <taxon>Bacilli</taxon>
        <taxon>Bacillales</taxon>
        <taxon>Paenibacillaceae</taxon>
        <taxon>Paenibacillus</taxon>
    </lineage>
</organism>
<proteinExistence type="predicted"/>
<dbReference type="SUPFAM" id="SSF51445">
    <property type="entry name" value="(Trans)glycosidases"/>
    <property type="match status" value="1"/>
</dbReference>
<dbReference type="Gene3D" id="2.60.40.1080">
    <property type="match status" value="3"/>
</dbReference>
<sequence length="1293" mass="139399">MKKRLFHMSPQMKPKLSFMTALVVALTGVAGAPGTITTPKAQAAEQKLAVYDDQLNSEFTDYGWADHTLTDTTTVHGGSHSIRMKPRGDDGLYLYKDRIALVSDYPVLELWVNGGQASGQKLEVVLQAGGEPVAAMPLDQALPDKQVKQGVWQKAMIDIGKMNVPNGLFDGILIRGTVSGEQPDVYFDDITLTNGGVVAERTITRVVMSAPTVQLKKGASNTLFAIATYSDSTSTELTEGVQWSSSDPAVATVEKGRVIGVKAGTATIAASHNGLTVTSTVTVTEDAAVLTGIALSSSALQLKKGATGSITASGIYSDGTTGPLTGAVQWSSSDSEIAAVTASGAVYAVKAGTAVITARSGGFTGTATVTVTEAQNVPPIEDDGQAALKVFDDELNPEFADYSWAQRDLNEADTVHTGTKSISFDPSSNGALYFYRGAGAVNVKDHDRLEFWINGGEAGGQQVELVFNSGGQAAGRVNIGSVIGASGIPANGWTKVLLDLPSLGIENGIFDALVFRGLTDGAQPNVYLDDIRLLEKYVAPPVLTEGVLSQYGMVIAPGDTAKLTYEARYSNGTSEDVSAKAAWTSNNPDIVTVNNGVLTAVGTGLAKITGQYGSTTSSAYVQVISYTPEAAYIEGLAEGYSNWSWGTSNFDNSTPAASGSRSISFQAAGYQGIWLHRDKMMDMNGYYGISMKVHGGTNGGQQLHVNLNEGRNHVGSFDLAQVLPNGIPAGQWTEVKLKFADLGVDALSFDGIVVHAWGEHDQGTVYFDDINMLKNNDVVDLPEPELPSVNVTIDSTQGRRTLSPGIFGINFEDTYHEERSTLGFPIKRWGGNAMTRYNWELDTTNRGGDWFFLNVPYGEQGSSLADQFIGGQQQQGADVLLQVPTIGWTPKSRDIGWSFSIQKYGAQQSNECAWGEAWCRRDAGNGRKPDGSYMTGNDPTDTSKQVGPDFITRWIEHLKEKFGGYVHKYALDNEPMLWPHSHWDVHPQMTTYDEVWNYTKEYASAIKAADPQAEIFGPVPWGWCEYFYSAKDGCYPGEDMAAHGDKPYLEWFLSKVEEHRQQTGQRLVDVLDIHYYPAEDNIPFSTDESPAMTKRRFNSLKSLYDPAFVDPSSWIQEPVKLLPRMRDMIERNAPGTKLSISEYNFGDGTGIGSGLAQAEALALFAREGVDYAMRWGALDSNTPLEDAFKIFLNYDGQGSKVEGEIVSTFSSNGDTVGAYTFVSQQGKKFVLLINKDTAPRVAGVAGDLSLNGPAQLYRFDAKTRLAPAGTVQGTAEGLSLKLPARSATLVVIE</sequence>
<keyword evidence="4" id="KW-1185">Reference proteome</keyword>
<feature type="chain" id="PRO_5046790741" evidence="1">
    <location>
        <begin position="33"/>
        <end position="1293"/>
    </location>
</feature>
<dbReference type="InterPro" id="IPR024745">
    <property type="entry name" value="GH44_cat"/>
</dbReference>
<dbReference type="Gene3D" id="2.60.120.430">
    <property type="entry name" value="Galactose-binding lectin"/>
    <property type="match status" value="2"/>
</dbReference>
<evidence type="ECO:0000313" key="3">
    <source>
        <dbReference type="EMBL" id="MFC0216436.1"/>
    </source>
</evidence>
<evidence type="ECO:0000256" key="1">
    <source>
        <dbReference type="SAM" id="SignalP"/>
    </source>
</evidence>
<dbReference type="Proteomes" id="UP001589776">
    <property type="component" value="Unassembled WGS sequence"/>
</dbReference>
<dbReference type="InterPro" id="IPR003343">
    <property type="entry name" value="Big_2"/>
</dbReference>
<gene>
    <name evidence="3" type="ORF">ACFFK0_28985</name>
</gene>
<feature type="domain" description="BIG2" evidence="2">
    <location>
        <begin position="542"/>
        <end position="622"/>
    </location>
</feature>
<feature type="signal peptide" evidence="1">
    <location>
        <begin position="1"/>
        <end position="32"/>
    </location>
</feature>
<feature type="domain" description="BIG2" evidence="2">
    <location>
        <begin position="202"/>
        <end position="282"/>
    </location>
</feature>
<dbReference type="InterPro" id="IPR008964">
    <property type="entry name" value="Invasin/intimin_cell_adhesion"/>
</dbReference>
<dbReference type="Gene3D" id="3.20.20.80">
    <property type="entry name" value="Glycosidases"/>
    <property type="match status" value="1"/>
</dbReference>
<accession>A0ABV6DUV5</accession>
<dbReference type="InterPro" id="IPR008979">
    <property type="entry name" value="Galactose-bd-like_sf"/>
</dbReference>
<protein>
    <submittedName>
        <fullName evidence="3">Glycoside hydrolase family 44 protein</fullName>
    </submittedName>
</protein>
<dbReference type="Pfam" id="PF02368">
    <property type="entry name" value="Big_2"/>
    <property type="match status" value="2"/>
</dbReference>
<evidence type="ECO:0000313" key="4">
    <source>
        <dbReference type="Proteomes" id="UP001589776"/>
    </source>
</evidence>